<dbReference type="STRING" id="64571.A0A1Y2G9W8"/>
<feature type="region of interest" description="Disordered" evidence="1">
    <location>
        <begin position="246"/>
        <end position="273"/>
    </location>
</feature>
<feature type="compositionally biased region" description="Low complexity" evidence="1">
    <location>
        <begin position="412"/>
        <end position="423"/>
    </location>
</feature>
<feature type="region of interest" description="Disordered" evidence="1">
    <location>
        <begin position="977"/>
        <end position="1046"/>
    </location>
</feature>
<feature type="region of interest" description="Disordered" evidence="1">
    <location>
        <begin position="808"/>
        <end position="831"/>
    </location>
</feature>
<dbReference type="PANTHER" id="PTHR23389">
    <property type="entry name" value="CHROMOSOME TRANSMISSION FIDELITY FACTOR 18"/>
    <property type="match status" value="1"/>
</dbReference>
<accession>A0A1Y2G9W8</accession>
<feature type="compositionally biased region" description="Polar residues" evidence="1">
    <location>
        <begin position="817"/>
        <end position="831"/>
    </location>
</feature>
<feature type="compositionally biased region" description="Low complexity" evidence="1">
    <location>
        <begin position="58"/>
        <end position="68"/>
    </location>
</feature>
<dbReference type="OrthoDB" id="9996895at2759"/>
<dbReference type="InterPro" id="IPR003593">
    <property type="entry name" value="AAA+_ATPase"/>
</dbReference>
<evidence type="ECO:0000313" key="4">
    <source>
        <dbReference type="Proteomes" id="UP000193648"/>
    </source>
</evidence>
<feature type="compositionally biased region" description="Basic and acidic residues" evidence="1">
    <location>
        <begin position="393"/>
        <end position="402"/>
    </location>
</feature>
<organism evidence="3 4">
    <name type="scientific">Lobosporangium transversale</name>
    <dbReference type="NCBI Taxonomy" id="64571"/>
    <lineage>
        <taxon>Eukaryota</taxon>
        <taxon>Fungi</taxon>
        <taxon>Fungi incertae sedis</taxon>
        <taxon>Mucoromycota</taxon>
        <taxon>Mortierellomycotina</taxon>
        <taxon>Mortierellomycetes</taxon>
        <taxon>Mortierellales</taxon>
        <taxon>Mortierellaceae</taxon>
        <taxon>Lobosporangium</taxon>
    </lineage>
</organism>
<evidence type="ECO:0000313" key="3">
    <source>
        <dbReference type="EMBL" id="ORZ04973.1"/>
    </source>
</evidence>
<dbReference type="EMBL" id="MCFF01000053">
    <property type="protein sequence ID" value="ORZ04973.1"/>
    <property type="molecule type" value="Genomic_DNA"/>
</dbReference>
<feature type="region of interest" description="Disordered" evidence="1">
    <location>
        <begin position="105"/>
        <end position="124"/>
    </location>
</feature>
<feature type="domain" description="AAA+ ATPase" evidence="2">
    <location>
        <begin position="638"/>
        <end position="910"/>
    </location>
</feature>
<feature type="compositionally biased region" description="Low complexity" evidence="1">
    <location>
        <begin position="324"/>
        <end position="341"/>
    </location>
</feature>
<dbReference type="RefSeq" id="XP_021876837.1">
    <property type="nucleotide sequence ID" value="XM_022028153.1"/>
</dbReference>
<dbReference type="Gene3D" id="3.40.50.300">
    <property type="entry name" value="P-loop containing nucleotide triphosphate hydrolases"/>
    <property type="match status" value="1"/>
</dbReference>
<dbReference type="InParanoid" id="A0A1Y2G9W8"/>
<feature type="compositionally biased region" description="Low complexity" evidence="1">
    <location>
        <begin position="301"/>
        <end position="316"/>
    </location>
</feature>
<feature type="compositionally biased region" description="Low complexity" evidence="1">
    <location>
        <begin position="739"/>
        <end position="749"/>
    </location>
</feature>
<feature type="region of interest" description="Disordered" evidence="1">
    <location>
        <begin position="159"/>
        <end position="180"/>
    </location>
</feature>
<dbReference type="GeneID" id="33569996"/>
<dbReference type="GO" id="GO:0005634">
    <property type="term" value="C:nucleus"/>
    <property type="evidence" value="ECO:0007669"/>
    <property type="project" value="TreeGrafter"/>
</dbReference>
<feature type="region of interest" description="Disordered" evidence="1">
    <location>
        <begin position="1"/>
        <end position="20"/>
    </location>
</feature>
<dbReference type="SUPFAM" id="SSF52540">
    <property type="entry name" value="P-loop containing nucleoside triphosphate hydrolases"/>
    <property type="match status" value="1"/>
</dbReference>
<proteinExistence type="predicted"/>
<dbReference type="PANTHER" id="PTHR23389:SF21">
    <property type="entry name" value="ATPASE FAMILY AAA DOMAIN-CONTAINING PROTEIN 5"/>
    <property type="match status" value="1"/>
</dbReference>
<feature type="compositionally biased region" description="Polar residues" evidence="1">
    <location>
        <begin position="1025"/>
        <end position="1041"/>
    </location>
</feature>
<dbReference type="GO" id="GO:0003677">
    <property type="term" value="F:DNA binding"/>
    <property type="evidence" value="ECO:0007669"/>
    <property type="project" value="TreeGrafter"/>
</dbReference>
<feature type="region of interest" description="Disordered" evidence="1">
    <location>
        <begin position="393"/>
        <end position="428"/>
    </location>
</feature>
<feature type="region of interest" description="Disordered" evidence="1">
    <location>
        <begin position="27"/>
        <end position="72"/>
    </location>
</feature>
<dbReference type="InterPro" id="IPR027417">
    <property type="entry name" value="P-loop_NTPase"/>
</dbReference>
<name>A0A1Y2G9W8_9FUNG</name>
<feature type="region of interest" description="Disordered" evidence="1">
    <location>
        <begin position="300"/>
        <end position="345"/>
    </location>
</feature>
<reference evidence="3 4" key="1">
    <citation type="submission" date="2016-07" db="EMBL/GenBank/DDBJ databases">
        <title>Pervasive Adenine N6-methylation of Active Genes in Fungi.</title>
        <authorList>
            <consortium name="DOE Joint Genome Institute"/>
            <person name="Mondo S.J."/>
            <person name="Dannebaum R.O."/>
            <person name="Kuo R.C."/>
            <person name="Labutti K."/>
            <person name="Haridas S."/>
            <person name="Kuo A."/>
            <person name="Salamov A."/>
            <person name="Ahrendt S.R."/>
            <person name="Lipzen A."/>
            <person name="Sullivan W."/>
            <person name="Andreopoulos W.B."/>
            <person name="Clum A."/>
            <person name="Lindquist E."/>
            <person name="Daum C."/>
            <person name="Ramamoorthy G.K."/>
            <person name="Gryganskyi A."/>
            <person name="Culley D."/>
            <person name="Magnuson J.K."/>
            <person name="James T.Y."/>
            <person name="O'Malley M.A."/>
            <person name="Stajich J.E."/>
            <person name="Spatafora J.W."/>
            <person name="Visel A."/>
            <person name="Grigoriev I.V."/>
        </authorList>
    </citation>
    <scope>NUCLEOTIDE SEQUENCE [LARGE SCALE GENOMIC DNA]</scope>
    <source>
        <strain evidence="3 4">NRRL 3116</strain>
    </source>
</reference>
<keyword evidence="4" id="KW-1185">Reference proteome</keyword>
<evidence type="ECO:0000259" key="2">
    <source>
        <dbReference type="SMART" id="SM00382"/>
    </source>
</evidence>
<dbReference type="Proteomes" id="UP000193648">
    <property type="component" value="Unassembled WGS sequence"/>
</dbReference>
<sequence>MAPTLSSSVGNRSTRQSSLTAYLQQDLQARTETRENVAPSPTYEPAPDTIIPQDMEINNNNNNSSNNNTSDYTDLAQASISDNTKEMNTHESELEISLPTLNSNQAAETAPIPAPETAASAATAEDAPKQVFSLFLTPEQRKKKLEADAAIASTTALTTATSTAAPKRGRKAKSKGPANNALLLSSSNINNDNNNISTSVDISKPPHSKSIVDPNMSKSGETHKFFQEAKASKLLAMETAAAAAMEGGVNESESKEQRNVKRYSSKPLESPFPLQHQQFHGEETIDVINGMVAKLCHLDTSGSSSSPFPMPNSSFSYRKRTDDNVNNNDNDNDNKNNNSSNAPFGWYSLRGSPDLGITAPNYKLKPRGRDCWTHWGKDRDQKWREWSERSYRLQRPTEKERQQLLNPKKSNKNNSNATSSNSKYVHESDHAEEFESCQRLSEDGPLWQQTWAETLLQGAGLKPGSAEVPIDMRVGELWTEKYRPTRGSEVLDNRACTEYLTQWLKGLEVSGWTLNPEENSANESVSTIASAGPSSPSISSSSVASVPVNRKILDIMGAAKKRRKRPRRKGAADLDDFIIYDDADDFEDPYGYESEEEDGFFANPKPLSSFSRLVHDGVEMKGNTNRSRRTLPKVFDIKSNTILISGPTGSCKTAAIYACAEESGYEVFEVSPGMRRTGRDVLGVVGEMAENHHVRVVGAAAIVRTETKDEAVRPMSGKAQDSNNAAASTAVAPPKMTIQSFFQQSQKNQQAKKKEEEEEEEEEPLIDEDEVMGEASDIDVEGYESNDSAMTSTAAAAEIESYDTRQLRSSRLRKVSPATTTGSEGIGSPMNQEDTLSDLYSLLSTVNPRQSIILLEEVDILFEDDKGFWASVVTLLSKSRRPVIMTCNDTSKIPEGTFRFQEHLEFNRPSLRELHQYLTRVCKIEGYICSSEYILSIIQHYRHDVRRCLMQLQYDSGIAKSKPTLWSSNHSFNNSISNNNNYHSSSSSPSGRSSSSSPSMSPSPSSSRSFSPISEKSSFLKDANDSNSNNNGKKPIQSLSGSPMRRKPQRLLRISAKGIIPASAPGISVDKNISSTMSPDNNQVLSLLELQAEYAESMSLYDSELRMTSGRAIQCYENDQFEASRDDVVHVGQNFAIYKRPSGADHLLLDQEMASLVEEGYESQYVHRANEYGMMYPHVFEDATKRDDPNRSVANSFVALNGDMSRNLECMQPALEQTLSLHGLRFNLDVTFSTYAPLLRSMIHAESINTAVPSGKRAMRSGGHLRRHLDMLSDNERTLMLSTSFPMLLPHQRI</sequence>
<comment type="caution">
    <text evidence="3">The sequence shown here is derived from an EMBL/GenBank/DDBJ whole genome shotgun (WGS) entry which is preliminary data.</text>
</comment>
<feature type="compositionally biased region" description="Acidic residues" evidence="1">
    <location>
        <begin position="756"/>
        <end position="773"/>
    </location>
</feature>
<feature type="region of interest" description="Disordered" evidence="1">
    <location>
        <begin position="708"/>
        <end position="773"/>
    </location>
</feature>
<dbReference type="SMART" id="SM00382">
    <property type="entry name" value="AAA"/>
    <property type="match status" value="1"/>
</dbReference>
<feature type="compositionally biased region" description="Low complexity" evidence="1">
    <location>
        <begin position="106"/>
        <end position="124"/>
    </location>
</feature>
<protein>
    <recommendedName>
        <fullName evidence="2">AAA+ ATPase domain-containing protein</fullName>
    </recommendedName>
</protein>
<gene>
    <name evidence="3" type="ORF">BCR41DRAFT_389743</name>
</gene>
<feature type="compositionally biased region" description="Low complexity" evidence="1">
    <location>
        <begin position="977"/>
        <end position="1017"/>
    </location>
</feature>
<evidence type="ECO:0000256" key="1">
    <source>
        <dbReference type="SAM" id="MobiDB-lite"/>
    </source>
</evidence>